<organism evidence="1 2">
    <name type="scientific">Lophiotrema nucula</name>
    <dbReference type="NCBI Taxonomy" id="690887"/>
    <lineage>
        <taxon>Eukaryota</taxon>
        <taxon>Fungi</taxon>
        <taxon>Dikarya</taxon>
        <taxon>Ascomycota</taxon>
        <taxon>Pezizomycotina</taxon>
        <taxon>Dothideomycetes</taxon>
        <taxon>Pleosporomycetidae</taxon>
        <taxon>Pleosporales</taxon>
        <taxon>Lophiotremataceae</taxon>
        <taxon>Lophiotrema</taxon>
    </lineage>
</organism>
<proteinExistence type="predicted"/>
<dbReference type="OrthoDB" id="3801271at2759"/>
<name>A0A6A5YS26_9PLEO</name>
<protein>
    <recommendedName>
        <fullName evidence="3">F-box domain-containing protein</fullName>
    </recommendedName>
</protein>
<dbReference type="EMBL" id="ML977345">
    <property type="protein sequence ID" value="KAF2108888.1"/>
    <property type="molecule type" value="Genomic_DNA"/>
</dbReference>
<sequence length="380" mass="44218">MSMASLSTELDTRIASFLGTDTYTLDKLSRVSKYYREITVPILYKDLWFWQGQKDCILCLLRTMVEQPELELHIHSFQLGYRKEMLPRSDRKTSGNNEWIWKNAGRIIVLINRLGGHILPPEMLLRWTAGLFKPPLSLDAALATVLTMATNLEYIQLYHTQMLLLQMTSSLIEWQWLPTHNGDGSFPFWKLKHLCIRSNWVSSWQLPQTAVLPSLEVIKVRNYQRGEHFVDKAPLKFPYPLTTTCRLRELDFRGVAVMPTQFERLLRSPWLQNVQRLVVVGRGGADIHWNGYEFNRISEAICSNLHNVECIYWCGPDYSRGLRPFGSFKSLMKLHILQVGQGIIRLPRNDTNTDGILLIRVNIYRRGYAVSPFWISMSWN</sequence>
<dbReference type="Proteomes" id="UP000799770">
    <property type="component" value="Unassembled WGS sequence"/>
</dbReference>
<dbReference type="SUPFAM" id="SSF52047">
    <property type="entry name" value="RNI-like"/>
    <property type="match status" value="1"/>
</dbReference>
<keyword evidence="2" id="KW-1185">Reference proteome</keyword>
<evidence type="ECO:0000313" key="1">
    <source>
        <dbReference type="EMBL" id="KAF2108888.1"/>
    </source>
</evidence>
<reference evidence="1" key="1">
    <citation type="journal article" date="2020" name="Stud. Mycol.">
        <title>101 Dothideomycetes genomes: a test case for predicting lifestyles and emergence of pathogens.</title>
        <authorList>
            <person name="Haridas S."/>
            <person name="Albert R."/>
            <person name="Binder M."/>
            <person name="Bloem J."/>
            <person name="Labutti K."/>
            <person name="Salamov A."/>
            <person name="Andreopoulos B."/>
            <person name="Baker S."/>
            <person name="Barry K."/>
            <person name="Bills G."/>
            <person name="Bluhm B."/>
            <person name="Cannon C."/>
            <person name="Castanera R."/>
            <person name="Culley D."/>
            <person name="Daum C."/>
            <person name="Ezra D."/>
            <person name="Gonzalez J."/>
            <person name="Henrissat B."/>
            <person name="Kuo A."/>
            <person name="Liang C."/>
            <person name="Lipzen A."/>
            <person name="Lutzoni F."/>
            <person name="Magnuson J."/>
            <person name="Mondo S."/>
            <person name="Nolan M."/>
            <person name="Ohm R."/>
            <person name="Pangilinan J."/>
            <person name="Park H.-J."/>
            <person name="Ramirez L."/>
            <person name="Alfaro M."/>
            <person name="Sun H."/>
            <person name="Tritt A."/>
            <person name="Yoshinaga Y."/>
            <person name="Zwiers L.-H."/>
            <person name="Turgeon B."/>
            <person name="Goodwin S."/>
            <person name="Spatafora J."/>
            <person name="Crous P."/>
            <person name="Grigoriev I."/>
        </authorList>
    </citation>
    <scope>NUCLEOTIDE SEQUENCE</scope>
    <source>
        <strain evidence="1">CBS 627.86</strain>
    </source>
</reference>
<dbReference type="AlphaFoldDB" id="A0A6A5YS26"/>
<dbReference type="InterPro" id="IPR032675">
    <property type="entry name" value="LRR_dom_sf"/>
</dbReference>
<evidence type="ECO:0008006" key="3">
    <source>
        <dbReference type="Google" id="ProtNLM"/>
    </source>
</evidence>
<dbReference type="Gene3D" id="3.80.10.10">
    <property type="entry name" value="Ribonuclease Inhibitor"/>
    <property type="match status" value="1"/>
</dbReference>
<gene>
    <name evidence="1" type="ORF">BDV96DRAFT_652493</name>
</gene>
<evidence type="ECO:0000313" key="2">
    <source>
        <dbReference type="Proteomes" id="UP000799770"/>
    </source>
</evidence>
<accession>A0A6A5YS26</accession>